<feature type="compositionally biased region" description="Acidic residues" evidence="2">
    <location>
        <begin position="116"/>
        <end position="133"/>
    </location>
</feature>
<protein>
    <recommendedName>
        <fullName evidence="4">Nucleotide exchange factor GrpE</fullName>
    </recommendedName>
</protein>
<dbReference type="PROSITE" id="PS01071">
    <property type="entry name" value="GRPE"/>
    <property type="match status" value="1"/>
</dbReference>
<dbReference type="Pfam" id="PF01025">
    <property type="entry name" value="GrpE"/>
    <property type="match status" value="1"/>
</dbReference>
<feature type="region of interest" description="Disordered" evidence="2">
    <location>
        <begin position="108"/>
        <end position="176"/>
    </location>
</feature>
<dbReference type="PANTHER" id="PTHR21237">
    <property type="entry name" value="GRPE PROTEIN"/>
    <property type="match status" value="1"/>
</dbReference>
<dbReference type="InterPro" id="IPR009012">
    <property type="entry name" value="GrpE_head"/>
</dbReference>
<dbReference type="PANTHER" id="PTHR21237:SF23">
    <property type="entry name" value="GRPE PROTEIN HOMOLOG, MITOCHONDRIAL"/>
    <property type="match status" value="1"/>
</dbReference>
<feature type="compositionally biased region" description="Basic and acidic residues" evidence="2">
    <location>
        <begin position="134"/>
        <end position="153"/>
    </location>
</feature>
<organism evidence="3">
    <name type="scientific">marine sediment metagenome</name>
    <dbReference type="NCBI Taxonomy" id="412755"/>
    <lineage>
        <taxon>unclassified sequences</taxon>
        <taxon>metagenomes</taxon>
        <taxon>ecological metagenomes</taxon>
    </lineage>
</organism>
<proteinExistence type="predicted"/>
<dbReference type="GO" id="GO:0042803">
    <property type="term" value="F:protein homodimerization activity"/>
    <property type="evidence" value="ECO:0007669"/>
    <property type="project" value="InterPro"/>
</dbReference>
<dbReference type="GO" id="GO:0051082">
    <property type="term" value="F:unfolded protein binding"/>
    <property type="evidence" value="ECO:0007669"/>
    <property type="project" value="TreeGrafter"/>
</dbReference>
<dbReference type="PRINTS" id="PR00773">
    <property type="entry name" value="GRPEPROTEIN"/>
</dbReference>
<feature type="compositionally biased region" description="Basic residues" evidence="2">
    <location>
        <begin position="154"/>
        <end position="168"/>
    </location>
</feature>
<dbReference type="GO" id="GO:0051087">
    <property type="term" value="F:protein-folding chaperone binding"/>
    <property type="evidence" value="ECO:0007669"/>
    <property type="project" value="InterPro"/>
</dbReference>
<dbReference type="InterPro" id="IPR000740">
    <property type="entry name" value="GrpE"/>
</dbReference>
<keyword evidence="1" id="KW-0143">Chaperone</keyword>
<comment type="caution">
    <text evidence="3">The sequence shown here is derived from an EMBL/GenBank/DDBJ whole genome shotgun (WGS) entry which is preliminary data.</text>
</comment>
<dbReference type="EMBL" id="LAZR01041780">
    <property type="protein sequence ID" value="KKL11125.1"/>
    <property type="molecule type" value="Genomic_DNA"/>
</dbReference>
<dbReference type="Gene3D" id="2.30.22.10">
    <property type="entry name" value="Head domain of nucleotide exchange factor GrpE"/>
    <property type="match status" value="1"/>
</dbReference>
<dbReference type="GO" id="GO:0006457">
    <property type="term" value="P:protein folding"/>
    <property type="evidence" value="ECO:0007669"/>
    <property type="project" value="InterPro"/>
</dbReference>
<dbReference type="GO" id="GO:0000774">
    <property type="term" value="F:adenyl-nucleotide exchange factor activity"/>
    <property type="evidence" value="ECO:0007669"/>
    <property type="project" value="InterPro"/>
</dbReference>
<dbReference type="AlphaFoldDB" id="A0A0F9ANY6"/>
<feature type="non-terminal residue" evidence="3">
    <location>
        <position position="1"/>
    </location>
</feature>
<gene>
    <name evidence="3" type="ORF">LCGC14_2548960</name>
</gene>
<evidence type="ECO:0000256" key="2">
    <source>
        <dbReference type="SAM" id="MobiDB-lite"/>
    </source>
</evidence>
<evidence type="ECO:0000256" key="1">
    <source>
        <dbReference type="ARBA" id="ARBA00023186"/>
    </source>
</evidence>
<dbReference type="SUPFAM" id="SSF51064">
    <property type="entry name" value="Head domain of nucleotide exchange factor GrpE"/>
    <property type="match status" value="1"/>
</dbReference>
<evidence type="ECO:0000313" key="3">
    <source>
        <dbReference type="EMBL" id="KKL11125.1"/>
    </source>
</evidence>
<reference evidence="3" key="1">
    <citation type="journal article" date="2015" name="Nature">
        <title>Complex archaea that bridge the gap between prokaryotes and eukaryotes.</title>
        <authorList>
            <person name="Spang A."/>
            <person name="Saw J.H."/>
            <person name="Jorgensen S.L."/>
            <person name="Zaremba-Niedzwiedzka K."/>
            <person name="Martijn J."/>
            <person name="Lind A.E."/>
            <person name="van Eijk R."/>
            <person name="Schleper C."/>
            <person name="Guy L."/>
            <person name="Ettema T.J."/>
        </authorList>
    </citation>
    <scope>NUCLEOTIDE SEQUENCE</scope>
</reference>
<accession>A0A0F9ANY6</accession>
<name>A0A0F9ANY6_9ZZZZ</name>
<evidence type="ECO:0008006" key="4">
    <source>
        <dbReference type="Google" id="ProtNLM"/>
    </source>
</evidence>
<sequence length="176" mass="20440">LRIEYTASVLKNFLAVYDSFKKALDAENNDAEKQLLTHFYDQFMNVFKSYDAKPIEVKVNDSFDYSLHEALTSVEKEDLPENNIIEIIQDGFKYGKEVIRYAKVIVSRKPKPPPEPEPEPELESEEAGEEESAEDVKVEDTSPQEDSPKEETKKKKKVKEKKQKKHKEDKKEEKSN</sequence>